<dbReference type="EMBL" id="CACRTG010000046">
    <property type="protein sequence ID" value="VYT39938.1"/>
    <property type="molecule type" value="Genomic_DNA"/>
</dbReference>
<organism evidence="1">
    <name type="scientific">[Clostridium] nexile</name>
    <dbReference type="NCBI Taxonomy" id="29361"/>
    <lineage>
        <taxon>Bacteria</taxon>
        <taxon>Bacillati</taxon>
        <taxon>Bacillota</taxon>
        <taxon>Clostridia</taxon>
        <taxon>Lachnospirales</taxon>
        <taxon>Lachnospiraceae</taxon>
        <taxon>Tyzzerella</taxon>
    </lineage>
</organism>
<gene>
    <name evidence="1" type="ORF">CNLFYP112_00895</name>
</gene>
<evidence type="ECO:0000313" key="1">
    <source>
        <dbReference type="EMBL" id="VYT39938.1"/>
    </source>
</evidence>
<accession>A0A6N2WCJ5</accession>
<protein>
    <submittedName>
        <fullName evidence="1">Uncharacterized protein</fullName>
    </submittedName>
</protein>
<proteinExistence type="predicted"/>
<reference evidence="1" key="1">
    <citation type="submission" date="2019-11" db="EMBL/GenBank/DDBJ databases">
        <authorList>
            <person name="Feng L."/>
        </authorList>
    </citation>
    <scope>NUCLEOTIDE SEQUENCE</scope>
    <source>
        <strain evidence="1">CnexileLFYP112</strain>
    </source>
</reference>
<name>A0A6N2WCJ5_9FIRM</name>
<sequence length="141" mass="15925">MYAIPSRFSVPIIIGKEGAVTPEEVKTLSGTLKTRTEEQIKGIARNATKSIPLLLLTFWNDIISEESVVDQEALSTFLEEARMLFDASEVDLELPYYQEVPPFQEMIDTYPNYSGDAGVTMAFQKDILSVDEMDIWHNCVQ</sequence>
<dbReference type="AlphaFoldDB" id="A0A6N2WCJ5"/>